<evidence type="ECO:0000313" key="2">
    <source>
        <dbReference type="EMBL" id="MBX7458524.1"/>
    </source>
</evidence>
<dbReference type="Proteomes" id="UP000783253">
    <property type="component" value="Unassembled WGS sequence"/>
</dbReference>
<organism evidence="2 3">
    <name type="scientific">Qipengyuania polymorpha</name>
    <dbReference type="NCBI Taxonomy" id="2867234"/>
    <lineage>
        <taxon>Bacteria</taxon>
        <taxon>Pseudomonadati</taxon>
        <taxon>Pseudomonadota</taxon>
        <taxon>Alphaproteobacteria</taxon>
        <taxon>Sphingomonadales</taxon>
        <taxon>Erythrobacteraceae</taxon>
        <taxon>Qipengyuania</taxon>
    </lineage>
</organism>
<dbReference type="EMBL" id="JAIGNK010000003">
    <property type="protein sequence ID" value="MBX7458524.1"/>
    <property type="molecule type" value="Genomic_DNA"/>
</dbReference>
<comment type="caution">
    <text evidence="2">The sequence shown here is derived from an EMBL/GenBank/DDBJ whole genome shotgun (WGS) entry which is preliminary data.</text>
</comment>
<feature type="chain" id="PRO_5046151816" description="DUF4440 domain-containing protein" evidence="1">
    <location>
        <begin position="19"/>
        <end position="224"/>
    </location>
</feature>
<sequence length="224" mass="24352">MLRAAILGLTLVSLTACTATGPRTPYGRFMEARANPGKVVATELAFARAAQEDGQWTAFAEYAADGGLLFGRNGAIEAKPWLKAQENPPAAVQWEPHRVWSSCDGSLAVTQGGFVDPEGQVGTFNTVWQRQSDGEYRWVFDFGYPQDEAPVKPDMIASNVASCDQRLAAPAVEQGARVSTSQDGTLAWSFHLVGEGERRYDVWLAGEDGWRQVVDVNLAADRSE</sequence>
<gene>
    <name evidence="2" type="ORF">K3152_09725</name>
</gene>
<keyword evidence="3" id="KW-1185">Reference proteome</keyword>
<evidence type="ECO:0000313" key="3">
    <source>
        <dbReference type="Proteomes" id="UP000783253"/>
    </source>
</evidence>
<protein>
    <recommendedName>
        <fullName evidence="4">DUF4440 domain-containing protein</fullName>
    </recommendedName>
</protein>
<keyword evidence="1" id="KW-0732">Signal</keyword>
<evidence type="ECO:0000256" key="1">
    <source>
        <dbReference type="SAM" id="SignalP"/>
    </source>
</evidence>
<accession>A0ABS7IY92</accession>
<dbReference type="RefSeq" id="WP_221573928.1">
    <property type="nucleotide sequence ID" value="NZ_JAIGNK010000003.1"/>
</dbReference>
<feature type="signal peptide" evidence="1">
    <location>
        <begin position="1"/>
        <end position="18"/>
    </location>
</feature>
<name>A0ABS7IY92_9SPHN</name>
<proteinExistence type="predicted"/>
<reference evidence="2 3" key="1">
    <citation type="submission" date="2021-08" db="EMBL/GenBank/DDBJ databases">
        <title>Comparative Genomics Analysis of the Genus Qipengyuania Reveals Extensive Genetic Diversity and Metabolic Versatility, Including the Description of Fifteen Novel Species.</title>
        <authorList>
            <person name="Liu Y."/>
        </authorList>
    </citation>
    <scope>NUCLEOTIDE SEQUENCE [LARGE SCALE GENOMIC DNA]</scope>
    <source>
        <strain evidence="2 3">1NDH17</strain>
    </source>
</reference>
<evidence type="ECO:0008006" key="4">
    <source>
        <dbReference type="Google" id="ProtNLM"/>
    </source>
</evidence>
<dbReference type="PROSITE" id="PS51257">
    <property type="entry name" value="PROKAR_LIPOPROTEIN"/>
    <property type="match status" value="1"/>
</dbReference>